<evidence type="ECO:0000256" key="8">
    <source>
        <dbReference type="ARBA" id="ARBA00022741"/>
    </source>
</evidence>
<feature type="signal peptide" evidence="16">
    <location>
        <begin position="1"/>
        <end position="18"/>
    </location>
</feature>
<evidence type="ECO:0000256" key="3">
    <source>
        <dbReference type="ARBA" id="ARBA00022475"/>
    </source>
</evidence>
<dbReference type="Gene3D" id="1.10.8.500">
    <property type="entry name" value="HAMP domain in histidine kinase"/>
    <property type="match status" value="1"/>
</dbReference>
<evidence type="ECO:0000256" key="16">
    <source>
        <dbReference type="SAM" id="SignalP"/>
    </source>
</evidence>
<dbReference type="InterPro" id="IPR042295">
    <property type="entry name" value="NarX-like_N_sf"/>
</dbReference>
<dbReference type="CDD" id="cd19408">
    <property type="entry name" value="NarX_NarQ_sensor"/>
    <property type="match status" value="1"/>
</dbReference>
<organism evidence="19 20">
    <name type="scientific">Parendozoicomonas callyspongiae</name>
    <dbReference type="NCBI Taxonomy" id="2942213"/>
    <lineage>
        <taxon>Bacteria</taxon>
        <taxon>Pseudomonadati</taxon>
        <taxon>Pseudomonadota</taxon>
        <taxon>Gammaproteobacteria</taxon>
        <taxon>Oceanospirillales</taxon>
        <taxon>Endozoicomonadaceae</taxon>
        <taxon>Parendozoicomonas</taxon>
    </lineage>
</organism>
<dbReference type="SUPFAM" id="SSF158472">
    <property type="entry name" value="HAMP domain-like"/>
    <property type="match status" value="1"/>
</dbReference>
<dbReference type="CDD" id="cd06225">
    <property type="entry name" value="HAMP"/>
    <property type="match status" value="1"/>
</dbReference>
<dbReference type="Pfam" id="PF02518">
    <property type="entry name" value="HATPase_c"/>
    <property type="match status" value="1"/>
</dbReference>
<dbReference type="PROSITE" id="PS50885">
    <property type="entry name" value="HAMP"/>
    <property type="match status" value="1"/>
</dbReference>
<dbReference type="EMBL" id="JAMFLX010000003">
    <property type="protein sequence ID" value="MCL6268912.1"/>
    <property type="molecule type" value="Genomic_DNA"/>
</dbReference>
<dbReference type="SMART" id="SM00387">
    <property type="entry name" value="HATPase_c"/>
    <property type="match status" value="1"/>
</dbReference>
<dbReference type="InterPro" id="IPR029095">
    <property type="entry name" value="NarX-like_N"/>
</dbReference>
<evidence type="ECO:0000256" key="14">
    <source>
        <dbReference type="PIRNR" id="PIRNR003167"/>
    </source>
</evidence>
<feature type="chain" id="PRO_5047017988" description="Sensor protein" evidence="16">
    <location>
        <begin position="19"/>
        <end position="609"/>
    </location>
</feature>
<reference evidence="19 20" key="1">
    <citation type="submission" date="2022-05" db="EMBL/GenBank/DDBJ databases">
        <authorList>
            <person name="Park J.-S."/>
        </authorList>
    </citation>
    <scope>NUCLEOTIDE SEQUENCE [LARGE SCALE GENOMIC DNA]</scope>
    <source>
        <strain evidence="19 20">2012CJ34-2</strain>
    </source>
</reference>
<dbReference type="InterPro" id="IPR011712">
    <property type="entry name" value="Sig_transdc_His_kin_sub3_dim/P"/>
</dbReference>
<dbReference type="Gene3D" id="3.30.565.10">
    <property type="entry name" value="Histidine kinase-like ATPase, C-terminal domain"/>
    <property type="match status" value="1"/>
</dbReference>
<evidence type="ECO:0000256" key="9">
    <source>
        <dbReference type="ARBA" id="ARBA00022777"/>
    </source>
</evidence>
<dbReference type="PROSITE" id="PS50109">
    <property type="entry name" value="HIS_KIN"/>
    <property type="match status" value="1"/>
</dbReference>
<evidence type="ECO:0000256" key="5">
    <source>
        <dbReference type="ARBA" id="ARBA00022553"/>
    </source>
</evidence>
<dbReference type="Pfam" id="PF13675">
    <property type="entry name" value="PilJ"/>
    <property type="match status" value="1"/>
</dbReference>
<dbReference type="Pfam" id="PF00672">
    <property type="entry name" value="HAMP"/>
    <property type="match status" value="1"/>
</dbReference>
<keyword evidence="10 14" id="KW-0067">ATP-binding</keyword>
<keyword evidence="6 14" id="KW-0808">Transferase</keyword>
<evidence type="ECO:0000259" key="17">
    <source>
        <dbReference type="PROSITE" id="PS50109"/>
    </source>
</evidence>
<dbReference type="PANTHER" id="PTHR24421">
    <property type="entry name" value="NITRATE/NITRITE SENSOR PROTEIN NARX-RELATED"/>
    <property type="match status" value="1"/>
</dbReference>
<name>A0ABT0PDS8_9GAMM</name>
<comment type="caution">
    <text evidence="19">The sequence shown here is derived from an EMBL/GenBank/DDBJ whole genome shotgun (WGS) entry which is preliminary data.</text>
</comment>
<evidence type="ECO:0000256" key="15">
    <source>
        <dbReference type="SAM" id="Phobius"/>
    </source>
</evidence>
<keyword evidence="12 14" id="KW-0902">Two-component regulatory system</keyword>
<dbReference type="SUPFAM" id="SSF55874">
    <property type="entry name" value="ATPase domain of HSP90 chaperone/DNA topoisomerase II/histidine kinase"/>
    <property type="match status" value="1"/>
</dbReference>
<dbReference type="CDD" id="cd16917">
    <property type="entry name" value="HATPase_UhpB-NarQ-NarX-like"/>
    <property type="match status" value="1"/>
</dbReference>
<keyword evidence="7 15" id="KW-0812">Transmembrane</keyword>
<keyword evidence="9 14" id="KW-0418">Kinase</keyword>
<protein>
    <recommendedName>
        <fullName evidence="14">Sensor protein</fullName>
        <ecNumber evidence="14">2.7.13.3</ecNumber>
    </recommendedName>
</protein>
<keyword evidence="3 14" id="KW-1003">Cell membrane</keyword>
<keyword evidence="4 14" id="KW-0997">Cell inner membrane</keyword>
<evidence type="ECO:0000256" key="10">
    <source>
        <dbReference type="ARBA" id="ARBA00022840"/>
    </source>
</evidence>
<accession>A0ABT0PDS8</accession>
<sequence length="609" mass="68384">MTLRRKLLLILLSSSLLAASVISTSLWFAKITETDAAAINVAGSLRMQSWRLAEHVVVPELVTEDILVPLVQIYDKSIHHDSLALLADWSNPIGDQYRQILNEWQYIMRPRLQRGDFQAYVVQVPDFVDRIDAMVNALQENTERKLKGLYIAMIVALIGLAFFAVWMFRDVRKSFLEPIGALAQAASKVGRRDFDIDLPYNSGNELGQLTGAFNHMAGELNQLYQGLEKQVEIQTLALSRSNAALELLYASSRSLENNPFDRTNMVSLLERWQKLLRLQGCYLCLSGAAGNDNLQRVEPETSLSVSCDGGRCTSCLVETKDHAIPVGVGCPSGSNHFPVSVAKKDNQCFGFLRVIPAQGTQLSDEERQWLQVFVDILATALSQSRQREDERRLLLMEERAVIARELHDSLAQALSYQKIQIARLRRQVPEEGTAKEIVEDLQSGVSNAYRQLRELLVTFRLSMAEGSLKDNLERTLEEFNSRSAETRFELDYRIRFRPVDAHQEIHILQIIREALSNVVKHAGATLCRVSCYQTEGQEILVTVDDNGKGIDKDPDRPGHYGLTIVRERASSLNGDVAMVPSPLGGARVQLRFKTVYTENQNNAVESLAD</sequence>
<feature type="transmembrane region" description="Helical" evidence="15">
    <location>
        <begin position="148"/>
        <end position="168"/>
    </location>
</feature>
<keyword evidence="20" id="KW-1185">Reference proteome</keyword>
<evidence type="ECO:0000313" key="20">
    <source>
        <dbReference type="Proteomes" id="UP001203338"/>
    </source>
</evidence>
<keyword evidence="5" id="KW-0597">Phosphoprotein</keyword>
<feature type="domain" description="HAMP" evidence="18">
    <location>
        <begin position="173"/>
        <end position="225"/>
    </location>
</feature>
<dbReference type="PIRSF" id="PIRSF003167">
    <property type="entry name" value="STHK_NarX/NarQ"/>
    <property type="match status" value="1"/>
</dbReference>
<dbReference type="InterPro" id="IPR036890">
    <property type="entry name" value="HATPase_C_sf"/>
</dbReference>
<evidence type="ECO:0000256" key="11">
    <source>
        <dbReference type="ARBA" id="ARBA00022989"/>
    </source>
</evidence>
<comment type="subcellular location">
    <subcellularLocation>
        <location evidence="2">Cell inner membrane</location>
        <topology evidence="2">Multi-pass membrane protein</topology>
    </subcellularLocation>
</comment>
<dbReference type="GO" id="GO:0016301">
    <property type="term" value="F:kinase activity"/>
    <property type="evidence" value="ECO:0007669"/>
    <property type="project" value="UniProtKB-KW"/>
</dbReference>
<evidence type="ECO:0000256" key="1">
    <source>
        <dbReference type="ARBA" id="ARBA00000085"/>
    </source>
</evidence>
<proteinExistence type="predicted"/>
<evidence type="ECO:0000256" key="6">
    <source>
        <dbReference type="ARBA" id="ARBA00022679"/>
    </source>
</evidence>
<dbReference type="InterPro" id="IPR016380">
    <property type="entry name" value="Sig_transdc_His_kin_NarX/NarQ"/>
</dbReference>
<evidence type="ECO:0000313" key="19">
    <source>
        <dbReference type="EMBL" id="MCL6268912.1"/>
    </source>
</evidence>
<evidence type="ECO:0000259" key="18">
    <source>
        <dbReference type="PROSITE" id="PS50885"/>
    </source>
</evidence>
<evidence type="ECO:0000256" key="13">
    <source>
        <dbReference type="ARBA" id="ARBA00023136"/>
    </source>
</evidence>
<dbReference type="InterPro" id="IPR003660">
    <property type="entry name" value="HAMP_dom"/>
</dbReference>
<dbReference type="InterPro" id="IPR050482">
    <property type="entry name" value="Sensor_HK_TwoCompSys"/>
</dbReference>
<dbReference type="InterPro" id="IPR003594">
    <property type="entry name" value="HATPase_dom"/>
</dbReference>
<dbReference type="RefSeq" id="WP_249697745.1">
    <property type="nucleotide sequence ID" value="NZ_JAMFLX010000003.1"/>
</dbReference>
<keyword evidence="8 14" id="KW-0547">Nucleotide-binding</keyword>
<keyword evidence="11 15" id="KW-1133">Transmembrane helix</keyword>
<keyword evidence="13 14" id="KW-0472">Membrane</keyword>
<feature type="domain" description="Histidine kinase" evidence="17">
    <location>
        <begin position="401"/>
        <end position="596"/>
    </location>
</feature>
<dbReference type="Gene3D" id="1.20.120.960">
    <property type="entry name" value="Histidine kinase NarX, sensor domain"/>
    <property type="match status" value="1"/>
</dbReference>
<evidence type="ECO:0000256" key="7">
    <source>
        <dbReference type="ARBA" id="ARBA00022692"/>
    </source>
</evidence>
<evidence type="ECO:0000256" key="2">
    <source>
        <dbReference type="ARBA" id="ARBA00004429"/>
    </source>
</evidence>
<evidence type="ECO:0000256" key="12">
    <source>
        <dbReference type="ARBA" id="ARBA00023012"/>
    </source>
</evidence>
<dbReference type="Gene3D" id="1.20.5.1930">
    <property type="match status" value="1"/>
</dbReference>
<comment type="catalytic activity">
    <reaction evidence="1 14">
        <text>ATP + protein L-histidine = ADP + protein N-phospho-L-histidine.</text>
        <dbReference type="EC" id="2.7.13.3"/>
    </reaction>
</comment>
<dbReference type="Proteomes" id="UP001203338">
    <property type="component" value="Unassembled WGS sequence"/>
</dbReference>
<dbReference type="InterPro" id="IPR005467">
    <property type="entry name" value="His_kinase_dom"/>
</dbReference>
<dbReference type="EC" id="2.7.13.3" evidence="14"/>
<evidence type="ECO:0000256" key="4">
    <source>
        <dbReference type="ARBA" id="ARBA00022519"/>
    </source>
</evidence>
<dbReference type="SUPFAM" id="SSF55781">
    <property type="entry name" value="GAF domain-like"/>
    <property type="match status" value="1"/>
</dbReference>
<gene>
    <name evidence="19" type="ORF">M3P05_02965</name>
</gene>
<dbReference type="Pfam" id="PF07730">
    <property type="entry name" value="HisKA_3"/>
    <property type="match status" value="1"/>
</dbReference>
<dbReference type="SMART" id="SM00304">
    <property type="entry name" value="HAMP"/>
    <property type="match status" value="1"/>
</dbReference>
<dbReference type="PANTHER" id="PTHR24421:SF10">
    <property type="entry name" value="NITRATE_NITRITE SENSOR PROTEIN NARQ"/>
    <property type="match status" value="1"/>
</dbReference>
<keyword evidence="16" id="KW-0732">Signal</keyword>